<name>A0ABW1ATL7_9RHOO</name>
<reference evidence="2" key="1">
    <citation type="journal article" date="2019" name="Int. J. Syst. Evol. Microbiol.">
        <title>The Global Catalogue of Microorganisms (GCM) 10K type strain sequencing project: providing services to taxonomists for standard genome sequencing and annotation.</title>
        <authorList>
            <consortium name="The Broad Institute Genomics Platform"/>
            <consortium name="The Broad Institute Genome Sequencing Center for Infectious Disease"/>
            <person name="Wu L."/>
            <person name="Ma J."/>
        </authorList>
    </citation>
    <scope>NUCLEOTIDE SEQUENCE [LARGE SCALE GENOMIC DNA]</scope>
    <source>
        <strain evidence="2">SHR3</strain>
    </source>
</reference>
<keyword evidence="2" id="KW-1185">Reference proteome</keyword>
<dbReference type="RefSeq" id="WP_096447217.1">
    <property type="nucleotide sequence ID" value="NZ_JBHSOG010000051.1"/>
</dbReference>
<comment type="caution">
    <text evidence="1">The sequence shown here is derived from an EMBL/GenBank/DDBJ whole genome shotgun (WGS) entry which is preliminary data.</text>
</comment>
<accession>A0ABW1ATL7</accession>
<dbReference type="Gene3D" id="3.40.1730.10">
    <property type="entry name" value="pa0076 domain"/>
    <property type="match status" value="1"/>
</dbReference>
<dbReference type="Proteomes" id="UP001595974">
    <property type="component" value="Unassembled WGS sequence"/>
</dbReference>
<protein>
    <submittedName>
        <fullName evidence="1">TagF domain-containing protein</fullName>
    </submittedName>
</protein>
<dbReference type="EMBL" id="JBHSOG010000051">
    <property type="protein sequence ID" value="MFC5770509.1"/>
    <property type="molecule type" value="Genomic_DNA"/>
</dbReference>
<sequence length="282" mass="31556">MIRRFFRRYLAAPLPAPSVWGKLPALGDYVSRHASPADIAAWQRWFEVYPLDRLSESAIDLDEAPPARAAASDRWLSTEPVAVPGREHPLPWCFILPPDALPQAPRLPAGLPVIGVMARSCDRVGRLHPLVVWQSVQPRWLVDHRQTQEWLFWLSSYLVCHTLPYSTPEAFNPVPFLDLLDALWHTASPGPAARLGLAPKPLPDGELTRLIAEAKPAGLFRAKRNPADDLAGVRHLPWADWPLAAIRPMGFGQRRAYFWQHAANGEYVGLAAPQVGWRGERP</sequence>
<dbReference type="InterPro" id="IPR038225">
    <property type="entry name" value="TagF_sf"/>
</dbReference>
<organism evidence="1 2">
    <name type="scientific">Thauera sinica</name>
    <dbReference type="NCBI Taxonomy" id="2665146"/>
    <lineage>
        <taxon>Bacteria</taxon>
        <taxon>Pseudomonadati</taxon>
        <taxon>Pseudomonadota</taxon>
        <taxon>Betaproteobacteria</taxon>
        <taxon>Rhodocyclales</taxon>
        <taxon>Zoogloeaceae</taxon>
        <taxon>Thauera</taxon>
    </lineage>
</organism>
<evidence type="ECO:0000313" key="1">
    <source>
        <dbReference type="EMBL" id="MFC5770509.1"/>
    </source>
</evidence>
<gene>
    <name evidence="1" type="ORF">ACFPTN_14090</name>
</gene>
<proteinExistence type="predicted"/>
<evidence type="ECO:0000313" key="2">
    <source>
        <dbReference type="Proteomes" id="UP001595974"/>
    </source>
</evidence>